<dbReference type="HOGENOM" id="CLU_1908648_0_0_1"/>
<reference evidence="4" key="3">
    <citation type="submission" date="2015-06" db="UniProtKB">
        <authorList>
            <consortium name="EnsemblMetazoa"/>
        </authorList>
    </citation>
    <scope>IDENTIFICATION</scope>
</reference>
<protein>
    <submittedName>
        <fullName evidence="3 4">Uncharacterized protein</fullName>
    </submittedName>
</protein>
<feature type="compositionally biased region" description="Acidic residues" evidence="1">
    <location>
        <begin position="98"/>
        <end position="108"/>
    </location>
</feature>
<feature type="region of interest" description="Disordered" evidence="1">
    <location>
        <begin position="94"/>
        <end position="133"/>
    </location>
</feature>
<feature type="transmembrane region" description="Helical" evidence="2">
    <location>
        <begin position="68"/>
        <end position="90"/>
    </location>
</feature>
<dbReference type="EMBL" id="KB293735">
    <property type="protein sequence ID" value="ELU15597.1"/>
    <property type="molecule type" value="Genomic_DNA"/>
</dbReference>
<dbReference type="EMBL" id="AMQN01017981">
    <property type="status" value="NOT_ANNOTATED_CDS"/>
    <property type="molecule type" value="Genomic_DNA"/>
</dbReference>
<gene>
    <name evidence="3" type="ORF">CAPTEDRAFT_207161</name>
</gene>
<keyword evidence="2" id="KW-0472">Membrane</keyword>
<evidence type="ECO:0000313" key="4">
    <source>
        <dbReference type="EnsemblMetazoa" id="CapteP207161"/>
    </source>
</evidence>
<keyword evidence="5" id="KW-1185">Reference proteome</keyword>
<evidence type="ECO:0000256" key="2">
    <source>
        <dbReference type="SAM" id="Phobius"/>
    </source>
</evidence>
<keyword evidence="2" id="KW-1133">Transmembrane helix</keyword>
<dbReference type="AlphaFoldDB" id="R7VAN7"/>
<organism evidence="3">
    <name type="scientific">Capitella teleta</name>
    <name type="common">Polychaete worm</name>
    <dbReference type="NCBI Taxonomy" id="283909"/>
    <lineage>
        <taxon>Eukaryota</taxon>
        <taxon>Metazoa</taxon>
        <taxon>Spiralia</taxon>
        <taxon>Lophotrochozoa</taxon>
        <taxon>Annelida</taxon>
        <taxon>Polychaeta</taxon>
        <taxon>Sedentaria</taxon>
        <taxon>Scolecida</taxon>
        <taxon>Capitellidae</taxon>
        <taxon>Capitella</taxon>
    </lineage>
</organism>
<dbReference type="Proteomes" id="UP000014760">
    <property type="component" value="Unassembled WGS sequence"/>
</dbReference>
<reference evidence="3 5" key="2">
    <citation type="journal article" date="2013" name="Nature">
        <title>Insights into bilaterian evolution from three spiralian genomes.</title>
        <authorList>
            <person name="Simakov O."/>
            <person name="Marletaz F."/>
            <person name="Cho S.J."/>
            <person name="Edsinger-Gonzales E."/>
            <person name="Havlak P."/>
            <person name="Hellsten U."/>
            <person name="Kuo D.H."/>
            <person name="Larsson T."/>
            <person name="Lv J."/>
            <person name="Arendt D."/>
            <person name="Savage R."/>
            <person name="Osoegawa K."/>
            <person name="de Jong P."/>
            <person name="Grimwood J."/>
            <person name="Chapman J.A."/>
            <person name="Shapiro H."/>
            <person name="Aerts A."/>
            <person name="Otillar R.P."/>
            <person name="Terry A.Y."/>
            <person name="Boore J.L."/>
            <person name="Grigoriev I.V."/>
            <person name="Lindberg D.R."/>
            <person name="Seaver E.C."/>
            <person name="Weisblat D.A."/>
            <person name="Putnam N.H."/>
            <person name="Rokhsar D.S."/>
        </authorList>
    </citation>
    <scope>NUCLEOTIDE SEQUENCE</scope>
    <source>
        <strain evidence="3 5">I ESC-2004</strain>
    </source>
</reference>
<proteinExistence type="predicted"/>
<keyword evidence="2" id="KW-0812">Transmembrane</keyword>
<name>R7VAN7_CAPTE</name>
<evidence type="ECO:0000313" key="3">
    <source>
        <dbReference type="EMBL" id="ELU15597.1"/>
    </source>
</evidence>
<accession>R7VAN7</accession>
<reference evidence="5" key="1">
    <citation type="submission" date="2012-12" db="EMBL/GenBank/DDBJ databases">
        <authorList>
            <person name="Hellsten U."/>
            <person name="Grimwood J."/>
            <person name="Chapman J.A."/>
            <person name="Shapiro H."/>
            <person name="Aerts A."/>
            <person name="Otillar R.P."/>
            <person name="Terry A.Y."/>
            <person name="Boore J.L."/>
            <person name="Simakov O."/>
            <person name="Marletaz F."/>
            <person name="Cho S.-J."/>
            <person name="Edsinger-Gonzales E."/>
            <person name="Havlak P."/>
            <person name="Kuo D.-H."/>
            <person name="Larsson T."/>
            <person name="Lv J."/>
            <person name="Arendt D."/>
            <person name="Savage R."/>
            <person name="Osoegawa K."/>
            <person name="de Jong P."/>
            <person name="Lindberg D.R."/>
            <person name="Seaver E.C."/>
            <person name="Weisblat D.A."/>
            <person name="Putnam N.H."/>
            <person name="Grigoriev I.V."/>
            <person name="Rokhsar D.S."/>
        </authorList>
    </citation>
    <scope>NUCLEOTIDE SEQUENCE</scope>
    <source>
        <strain evidence="5">I ESC-2004</strain>
    </source>
</reference>
<evidence type="ECO:0000256" key="1">
    <source>
        <dbReference type="SAM" id="MobiDB-lite"/>
    </source>
</evidence>
<sequence length="133" mass="14320">MPDKAGVTRDSQYSIVLRCQCPETAIMSIEWGENPGALARLVEPSQNQSDALQLRLGGNLDNVPQQSVVGAVAFASVFVAVLLSVACIMIRKLRKPDDEDDEEDEEDSQPINSVSKSDGHSVGVSIPLLTARI</sequence>
<evidence type="ECO:0000313" key="5">
    <source>
        <dbReference type="Proteomes" id="UP000014760"/>
    </source>
</evidence>
<dbReference type="EnsemblMetazoa" id="CapteT207161">
    <property type="protein sequence ID" value="CapteP207161"/>
    <property type="gene ID" value="CapteG207161"/>
</dbReference>